<feature type="compositionally biased region" description="Polar residues" evidence="1">
    <location>
        <begin position="142"/>
        <end position="161"/>
    </location>
</feature>
<dbReference type="Proteomes" id="UP000789342">
    <property type="component" value="Unassembled WGS sequence"/>
</dbReference>
<dbReference type="OrthoDB" id="2393215at2759"/>
<evidence type="ECO:0000313" key="3">
    <source>
        <dbReference type="EMBL" id="CAG8541855.1"/>
    </source>
</evidence>
<feature type="region of interest" description="Disordered" evidence="1">
    <location>
        <begin position="66"/>
        <end position="111"/>
    </location>
</feature>
<protein>
    <submittedName>
        <fullName evidence="3">17228_t:CDS:1</fullName>
    </submittedName>
</protein>
<dbReference type="EMBL" id="CAJVPV010003031">
    <property type="protein sequence ID" value="CAG8541855.1"/>
    <property type="molecule type" value="Genomic_DNA"/>
</dbReference>
<name>A0A9N9AU98_9GLOM</name>
<feature type="compositionally biased region" description="Polar residues" evidence="1">
    <location>
        <begin position="102"/>
        <end position="111"/>
    </location>
</feature>
<gene>
    <name evidence="3" type="ORF">AMORRO_LOCUS5165</name>
</gene>
<feature type="compositionally biased region" description="Polar residues" evidence="1">
    <location>
        <begin position="75"/>
        <end position="92"/>
    </location>
</feature>
<evidence type="ECO:0000313" key="4">
    <source>
        <dbReference type="Proteomes" id="UP000789342"/>
    </source>
</evidence>
<organism evidence="3 4">
    <name type="scientific">Acaulospora morrowiae</name>
    <dbReference type="NCBI Taxonomy" id="94023"/>
    <lineage>
        <taxon>Eukaryota</taxon>
        <taxon>Fungi</taxon>
        <taxon>Fungi incertae sedis</taxon>
        <taxon>Mucoromycota</taxon>
        <taxon>Glomeromycotina</taxon>
        <taxon>Glomeromycetes</taxon>
        <taxon>Diversisporales</taxon>
        <taxon>Acaulosporaceae</taxon>
        <taxon>Acaulospora</taxon>
    </lineage>
</organism>
<sequence>MKKREQDIIKSLRETGHSKDGMEQNRTDLVGDEALESVQQKSRIKIMSPVEYLEYLATKEEFSPSAIASASQSITTEPSLDPSATTSYSSSEPELIKMPKPQKQSLSNASLSQSTTYSLPLSPLDEMKNQFADLQTTPSSQFSWTTTEMSDAHSSVSSRFPQHQHPHQHVDNERRQQTDKTKSPAPYTGEPEISNDIGSISNKDDISISTSSPIIPPGLLLNKNRSRHSTPKLESVPSIQVGYTAQIQRSDSPLRQEFIGSEVGSQSNSSNYEFRLDYDIIPGTGESNENSSSQYYTSNSSIKPAVLTSAFRPIGSNDNSVKLNSQQNAYSIYNSEQSTSTTIQKLPQNYPGNPLTPYTYIDRPQQFFPQQPKNDLMSVVSDSVTRESIYQTEFRLASGDPDDPLLNNGSEENDGAYEVTLGSVNNEGTNSNNVQKDRDIGIVKIDVENEEGYENLGEHSMDNTRAVKGKLDLKITKEITSRGVQIQTHHNIDVESKQEVIAQGTNASQTVQQQDDAISPVSLFTSSVSGKPFISSKGSLENKEERKPKQGTWLFAGVIGVAIIILILFLISIFSSNSGPFNFISGKDIITIRPPSSTASLPHLD</sequence>
<accession>A0A9N9AU98</accession>
<keyword evidence="4" id="KW-1185">Reference proteome</keyword>
<keyword evidence="2" id="KW-1133">Transmembrane helix</keyword>
<proteinExistence type="predicted"/>
<feature type="region of interest" description="Disordered" evidence="1">
    <location>
        <begin position="142"/>
        <end position="235"/>
    </location>
</feature>
<feature type="transmembrane region" description="Helical" evidence="2">
    <location>
        <begin position="553"/>
        <end position="574"/>
    </location>
</feature>
<keyword evidence="2" id="KW-0472">Membrane</keyword>
<feature type="region of interest" description="Disordered" evidence="1">
    <location>
        <begin position="1"/>
        <end position="29"/>
    </location>
</feature>
<reference evidence="3" key="1">
    <citation type="submission" date="2021-06" db="EMBL/GenBank/DDBJ databases">
        <authorList>
            <person name="Kallberg Y."/>
            <person name="Tangrot J."/>
            <person name="Rosling A."/>
        </authorList>
    </citation>
    <scope>NUCLEOTIDE SEQUENCE</scope>
    <source>
        <strain evidence="3">CL551</strain>
    </source>
</reference>
<feature type="compositionally biased region" description="Basic and acidic residues" evidence="1">
    <location>
        <begin position="1"/>
        <end position="26"/>
    </location>
</feature>
<keyword evidence="2" id="KW-0812">Transmembrane</keyword>
<comment type="caution">
    <text evidence="3">The sequence shown here is derived from an EMBL/GenBank/DDBJ whole genome shotgun (WGS) entry which is preliminary data.</text>
</comment>
<evidence type="ECO:0000256" key="1">
    <source>
        <dbReference type="SAM" id="MobiDB-lite"/>
    </source>
</evidence>
<feature type="compositionally biased region" description="Basic and acidic residues" evidence="1">
    <location>
        <begin position="168"/>
        <end position="182"/>
    </location>
</feature>
<evidence type="ECO:0000256" key="2">
    <source>
        <dbReference type="SAM" id="Phobius"/>
    </source>
</evidence>
<dbReference type="AlphaFoldDB" id="A0A9N9AU98"/>